<proteinExistence type="predicted"/>
<comment type="caution">
    <text evidence="3">The sequence shown here is derived from an EMBL/GenBank/DDBJ whole genome shotgun (WGS) entry which is preliminary data.</text>
</comment>
<name>A0AAW1PN54_9CHLO</name>
<feature type="domain" description="F-box" evidence="2">
    <location>
        <begin position="1"/>
        <end position="47"/>
    </location>
</feature>
<evidence type="ECO:0000313" key="3">
    <source>
        <dbReference type="EMBL" id="KAK9809840.1"/>
    </source>
</evidence>
<sequence>MAKWQDLPAEAQMLILSLVPSEDHRSAHRVCKAWRSYVNSRILWATARGPCDLEKVFQAFPSVEGLTIKDKLLTDREVAALSAAPLDALLQHLEVPKTVFNDAAAAILAAHATGLRYLNVGRCKRVISKGALLLVDRCPNLETFCMFRTGVRPATAAWIMIRHPRLCIYVPVFGGTQVEGYQCLRDHAFYYFNLKTVHGLLDSACTVSDWLTGFIFAQLIELFRIPAEFKCLAWEQSAEAALKAALSVWYLIMKICVLNSWHGALLWAYGSQCAPQNGALDFNGTLVGIAVSRLSAIASALKPLTARNVRRLVADLAGPPLRILGKLVCFTYSSSRRV</sequence>
<dbReference type="Gene3D" id="3.80.10.10">
    <property type="entry name" value="Ribonuclease Inhibitor"/>
    <property type="match status" value="1"/>
</dbReference>
<reference evidence="3 4" key="1">
    <citation type="journal article" date="2024" name="Nat. Commun.">
        <title>Phylogenomics reveals the evolutionary origins of lichenization in chlorophyte algae.</title>
        <authorList>
            <person name="Puginier C."/>
            <person name="Libourel C."/>
            <person name="Otte J."/>
            <person name="Skaloud P."/>
            <person name="Haon M."/>
            <person name="Grisel S."/>
            <person name="Petersen M."/>
            <person name="Berrin J.G."/>
            <person name="Delaux P.M."/>
            <person name="Dal Grande F."/>
            <person name="Keller J."/>
        </authorList>
    </citation>
    <scope>NUCLEOTIDE SEQUENCE [LARGE SCALE GENOMIC DNA]</scope>
    <source>
        <strain evidence="3 4">SAG 2043</strain>
    </source>
</reference>
<dbReference type="Proteomes" id="UP001489004">
    <property type="component" value="Unassembled WGS sequence"/>
</dbReference>
<dbReference type="InterPro" id="IPR036047">
    <property type="entry name" value="F-box-like_dom_sf"/>
</dbReference>
<dbReference type="GO" id="GO:0005930">
    <property type="term" value="C:axoneme"/>
    <property type="evidence" value="ECO:0007669"/>
    <property type="project" value="UniProtKB-SubCell"/>
</dbReference>
<gene>
    <name evidence="3" type="ORF">WJX72_000165</name>
</gene>
<dbReference type="AlphaFoldDB" id="A0AAW1PN54"/>
<protein>
    <recommendedName>
        <fullName evidence="2">F-box domain-containing protein</fullName>
    </recommendedName>
</protein>
<comment type="subcellular location">
    <subcellularLocation>
        <location evidence="1">Cytoplasm</location>
        <location evidence="1">Cytoskeleton</location>
        <location evidence="1">Cilium axoneme</location>
    </subcellularLocation>
</comment>
<organism evidence="3 4">
    <name type="scientific">[Myrmecia] bisecta</name>
    <dbReference type="NCBI Taxonomy" id="41462"/>
    <lineage>
        <taxon>Eukaryota</taxon>
        <taxon>Viridiplantae</taxon>
        <taxon>Chlorophyta</taxon>
        <taxon>core chlorophytes</taxon>
        <taxon>Trebouxiophyceae</taxon>
        <taxon>Trebouxiales</taxon>
        <taxon>Trebouxiaceae</taxon>
        <taxon>Myrmecia</taxon>
    </lineage>
</organism>
<keyword evidence="4" id="KW-1185">Reference proteome</keyword>
<evidence type="ECO:0000259" key="2">
    <source>
        <dbReference type="PROSITE" id="PS50181"/>
    </source>
</evidence>
<accession>A0AAW1PN54</accession>
<dbReference type="Pfam" id="PF12937">
    <property type="entry name" value="F-box-like"/>
    <property type="match status" value="1"/>
</dbReference>
<dbReference type="InterPro" id="IPR032675">
    <property type="entry name" value="LRR_dom_sf"/>
</dbReference>
<dbReference type="InterPro" id="IPR001810">
    <property type="entry name" value="F-box_dom"/>
</dbReference>
<evidence type="ECO:0000256" key="1">
    <source>
        <dbReference type="ARBA" id="ARBA00004430"/>
    </source>
</evidence>
<dbReference type="SUPFAM" id="SSF81383">
    <property type="entry name" value="F-box domain"/>
    <property type="match status" value="1"/>
</dbReference>
<evidence type="ECO:0000313" key="4">
    <source>
        <dbReference type="Proteomes" id="UP001489004"/>
    </source>
</evidence>
<dbReference type="EMBL" id="JALJOR010000010">
    <property type="protein sequence ID" value="KAK9809840.1"/>
    <property type="molecule type" value="Genomic_DNA"/>
</dbReference>
<dbReference type="PROSITE" id="PS50181">
    <property type="entry name" value="FBOX"/>
    <property type="match status" value="1"/>
</dbReference>